<dbReference type="SUPFAM" id="SSF52833">
    <property type="entry name" value="Thioredoxin-like"/>
    <property type="match status" value="1"/>
</dbReference>
<dbReference type="OrthoDB" id="32134at2"/>
<dbReference type="CDD" id="cd02947">
    <property type="entry name" value="TRX_family"/>
    <property type="match status" value="1"/>
</dbReference>
<protein>
    <recommendedName>
        <fullName evidence="2">Thioredoxin domain-containing protein</fullName>
    </recommendedName>
</protein>
<gene>
    <name evidence="4" type="ORF">A5880_001586</name>
    <name evidence="3" type="ORF">A5880_001666</name>
</gene>
<keyword evidence="1" id="KW-0472">Membrane</keyword>
<dbReference type="Pfam" id="PF00085">
    <property type="entry name" value="Thioredoxin"/>
    <property type="match status" value="1"/>
</dbReference>
<dbReference type="EMBL" id="NGLE01000002">
    <property type="protein sequence ID" value="OTO08586.1"/>
    <property type="molecule type" value="Genomic_DNA"/>
</dbReference>
<keyword evidence="1" id="KW-0812">Transmembrane</keyword>
<dbReference type="Proteomes" id="UP000195139">
    <property type="component" value="Unassembled WGS sequence"/>
</dbReference>
<dbReference type="InterPro" id="IPR036249">
    <property type="entry name" value="Thioredoxin-like_sf"/>
</dbReference>
<reference evidence="3 5" key="2">
    <citation type="submission" date="2018-07" db="EMBL/GenBank/DDBJ databases">
        <title>The Genome Sequence of Enterococcus sp. DIV0659b.</title>
        <authorList>
            <consortium name="The Broad Institute Genomics Platform"/>
            <consortium name="The Broad Institute Genomic Center for Infectious Diseases"/>
            <person name="Earl A."/>
            <person name="Manson A."/>
            <person name="Schwartman J."/>
            <person name="Gilmore M."/>
            <person name="Abouelleil A."/>
            <person name="Cao P."/>
            <person name="Chapman S."/>
            <person name="Cusick C."/>
            <person name="Shea T."/>
            <person name="Young S."/>
            <person name="Neafsey D."/>
            <person name="Nusbaum C."/>
            <person name="Birren B."/>
        </authorList>
    </citation>
    <scope>NUCLEOTIDE SEQUENCE [LARGE SCALE GENOMIC DNA]</scope>
    <source>
        <strain evidence="3 5">4G2_DIV0659</strain>
    </source>
</reference>
<accession>A0A242CEE9</accession>
<keyword evidence="1" id="KW-1133">Transmembrane helix</keyword>
<evidence type="ECO:0000256" key="1">
    <source>
        <dbReference type="SAM" id="Phobius"/>
    </source>
</evidence>
<comment type="caution">
    <text evidence="4">The sequence shown here is derived from an EMBL/GenBank/DDBJ whole genome shotgun (WGS) entry which is preliminary data.</text>
</comment>
<dbReference type="EMBL" id="NGLE02000001">
    <property type="protein sequence ID" value="MEI5994108.1"/>
    <property type="molecule type" value="Genomic_DNA"/>
</dbReference>
<sequence length="137" mass="15897">MNRKQWLITGIVILMIFSAFAMYKKIISADKTYSFEELSGKEAMDRIKKKENMILLYSSKDCKACRVFSPILENVAKDFNVKIYLLDADKQSTEKIATAYNLYVTPTILSFKQGSVDRYENARGEQEVRDIVKKWSE</sequence>
<feature type="transmembrane region" description="Helical" evidence="1">
    <location>
        <begin position="6"/>
        <end position="23"/>
    </location>
</feature>
<dbReference type="STRING" id="1834181.A5880_001586"/>
<evidence type="ECO:0000313" key="4">
    <source>
        <dbReference type="EMBL" id="OTO08586.1"/>
    </source>
</evidence>
<name>A0A242CEE9_9ENTE</name>
<reference evidence="4" key="1">
    <citation type="submission" date="2017-05" db="EMBL/GenBank/DDBJ databases">
        <title>The Genome Sequence of Enterococcus sp. 4G2_DIV0659.</title>
        <authorList>
            <consortium name="The Broad Institute Genomics Platform"/>
            <consortium name="The Broad Institute Genomic Center for Infectious Diseases"/>
            <person name="Earl A."/>
            <person name="Manson A."/>
            <person name="Schwartman J."/>
            <person name="Gilmore M."/>
            <person name="Abouelleil A."/>
            <person name="Cao P."/>
            <person name="Chapman S."/>
            <person name="Cusick C."/>
            <person name="Shea T."/>
            <person name="Young S."/>
            <person name="Neafsey D."/>
            <person name="Nusbaum C."/>
            <person name="Birren B."/>
        </authorList>
    </citation>
    <scope>NUCLEOTIDE SEQUENCE [LARGE SCALE GENOMIC DNA]</scope>
    <source>
        <strain evidence="4">4G2_DIV0659</strain>
    </source>
</reference>
<evidence type="ECO:0000313" key="3">
    <source>
        <dbReference type="EMBL" id="MEI5994108.1"/>
    </source>
</evidence>
<feature type="domain" description="Thioredoxin" evidence="2">
    <location>
        <begin position="41"/>
        <end position="133"/>
    </location>
</feature>
<organism evidence="4">
    <name type="scientific">Candidatus Enterococcus mansonii</name>
    <dbReference type="NCBI Taxonomy" id="1834181"/>
    <lineage>
        <taxon>Bacteria</taxon>
        <taxon>Bacillati</taxon>
        <taxon>Bacillota</taxon>
        <taxon>Bacilli</taxon>
        <taxon>Lactobacillales</taxon>
        <taxon>Enterococcaceae</taxon>
        <taxon>Enterococcus</taxon>
    </lineage>
</organism>
<dbReference type="Gene3D" id="3.40.30.10">
    <property type="entry name" value="Glutaredoxin"/>
    <property type="match status" value="1"/>
</dbReference>
<proteinExistence type="predicted"/>
<dbReference type="RefSeq" id="WP_086330521.1">
    <property type="nucleotide sequence ID" value="NZ_NGLE02000001.1"/>
</dbReference>
<dbReference type="InterPro" id="IPR013766">
    <property type="entry name" value="Thioredoxin_domain"/>
</dbReference>
<evidence type="ECO:0000259" key="2">
    <source>
        <dbReference type="Pfam" id="PF00085"/>
    </source>
</evidence>
<evidence type="ECO:0000313" key="5">
    <source>
        <dbReference type="Proteomes" id="UP000195139"/>
    </source>
</evidence>
<keyword evidence="5" id="KW-1185">Reference proteome</keyword>
<dbReference type="AlphaFoldDB" id="A0A242CEE9"/>